<evidence type="ECO:0000313" key="1">
    <source>
        <dbReference type="EMBL" id="MFC7705563.1"/>
    </source>
</evidence>
<evidence type="ECO:0000313" key="2">
    <source>
        <dbReference type="Proteomes" id="UP001596516"/>
    </source>
</evidence>
<organism evidence="1 2">
    <name type="scientific">Plastorhodobacter daqingensis</name>
    <dbReference type="NCBI Taxonomy" id="1387281"/>
    <lineage>
        <taxon>Bacteria</taxon>
        <taxon>Pseudomonadati</taxon>
        <taxon>Pseudomonadota</taxon>
        <taxon>Alphaproteobacteria</taxon>
        <taxon>Rhodobacterales</taxon>
        <taxon>Paracoccaceae</taxon>
        <taxon>Plastorhodobacter</taxon>
    </lineage>
</organism>
<accession>A0ABW2UNL2</accession>
<reference evidence="2" key="1">
    <citation type="journal article" date="2019" name="Int. J. Syst. Evol. Microbiol.">
        <title>The Global Catalogue of Microorganisms (GCM) 10K type strain sequencing project: providing services to taxonomists for standard genome sequencing and annotation.</title>
        <authorList>
            <consortium name="The Broad Institute Genomics Platform"/>
            <consortium name="The Broad Institute Genome Sequencing Center for Infectious Disease"/>
            <person name="Wu L."/>
            <person name="Ma J."/>
        </authorList>
    </citation>
    <scope>NUCLEOTIDE SEQUENCE [LARGE SCALE GENOMIC DNA]</scope>
    <source>
        <strain evidence="2">CGMCC 1.12750</strain>
    </source>
</reference>
<dbReference type="Proteomes" id="UP001596516">
    <property type="component" value="Unassembled WGS sequence"/>
</dbReference>
<protein>
    <recommendedName>
        <fullName evidence="3">Peptidase M20 dimerisation domain-containing protein</fullName>
    </recommendedName>
</protein>
<evidence type="ECO:0008006" key="3">
    <source>
        <dbReference type="Google" id="ProtNLM"/>
    </source>
</evidence>
<dbReference type="Gene3D" id="3.40.630.10">
    <property type="entry name" value="Zn peptidases"/>
    <property type="match status" value="1"/>
</dbReference>
<name>A0ABW2UNL2_9RHOB</name>
<dbReference type="RefSeq" id="WP_377405598.1">
    <property type="nucleotide sequence ID" value="NZ_JBHTFQ010000008.1"/>
</dbReference>
<dbReference type="SUPFAM" id="SSF53187">
    <property type="entry name" value="Zn-dependent exopeptidases"/>
    <property type="match status" value="1"/>
</dbReference>
<proteinExistence type="predicted"/>
<keyword evidence="2" id="KW-1185">Reference proteome</keyword>
<comment type="caution">
    <text evidence="1">The sequence shown here is derived from an EMBL/GenBank/DDBJ whole genome shotgun (WGS) entry which is preliminary data.</text>
</comment>
<sequence>MRRGPARGQAPLVFPSMGGSLPDYVFTKILGVPAYVMPYANADSANHAPNENLRVDLFLQGIRTGAALLDRLGRVRHAA</sequence>
<dbReference type="EMBL" id="JBHTFQ010000008">
    <property type="protein sequence ID" value="MFC7705563.1"/>
    <property type="molecule type" value="Genomic_DNA"/>
</dbReference>
<gene>
    <name evidence="1" type="ORF">ACFQXB_15335</name>
</gene>